<keyword evidence="4" id="KW-1185">Reference proteome</keyword>
<feature type="chain" id="PRO_5047496985" evidence="1">
    <location>
        <begin position="22"/>
        <end position="105"/>
    </location>
</feature>
<evidence type="ECO:0000256" key="1">
    <source>
        <dbReference type="SAM" id="SignalP"/>
    </source>
</evidence>
<comment type="caution">
    <text evidence="3">The sequence shown here is derived from an EMBL/GenBank/DDBJ whole genome shotgun (WGS) entry which is preliminary data.</text>
</comment>
<feature type="domain" description="Glycine zipper" evidence="2">
    <location>
        <begin position="28"/>
        <end position="65"/>
    </location>
</feature>
<dbReference type="InterPro" id="IPR039567">
    <property type="entry name" value="Gly-zipper"/>
</dbReference>
<keyword evidence="1" id="KW-0732">Signal</keyword>
<dbReference type="Pfam" id="PF13488">
    <property type="entry name" value="Gly-zipper_Omp"/>
    <property type="match status" value="1"/>
</dbReference>
<evidence type="ECO:0000313" key="3">
    <source>
        <dbReference type="EMBL" id="MEO1765883.1"/>
    </source>
</evidence>
<reference evidence="3 4" key="1">
    <citation type="submission" date="2024-02" db="EMBL/GenBank/DDBJ databases">
        <title>New thermophilic sulfur-oxidizing bacteria from a hot springs of the Uzon caldera (Kamchatka, Russia).</title>
        <authorList>
            <person name="Dukat A.M."/>
            <person name="Elcheninov A.G."/>
            <person name="Frolov E.N."/>
        </authorList>
    </citation>
    <scope>NUCLEOTIDE SEQUENCE [LARGE SCALE GENOMIC DNA]</scope>
    <source>
        <strain evidence="3 4">AK1</strain>
    </source>
</reference>
<dbReference type="Proteomes" id="UP001482231">
    <property type="component" value="Unassembled WGS sequence"/>
</dbReference>
<evidence type="ECO:0000313" key="4">
    <source>
        <dbReference type="Proteomes" id="UP001482231"/>
    </source>
</evidence>
<gene>
    <name evidence="3" type="ORF">V6E02_01430</name>
</gene>
<feature type="signal peptide" evidence="1">
    <location>
        <begin position="1"/>
        <end position="21"/>
    </location>
</feature>
<dbReference type="EMBL" id="JBAJEX010000001">
    <property type="protein sequence ID" value="MEO1765883.1"/>
    <property type="molecule type" value="Genomic_DNA"/>
</dbReference>
<proteinExistence type="predicted"/>
<name>A0ABV0EDR8_9BURK</name>
<sequence length="105" mass="10824">MKRTLLTVWLASAGLISTAHALDTDAVVGGALGGAAGAAVGSAVGGREGAVIGAGLGGAAGAAIATQDRPKRVKKEVVYVEKRHDNGLHLGHYKHKRKHRHDWDD</sequence>
<organism evidence="3 4">
    <name type="scientific">Thiobacter aerophilum</name>
    <dbReference type="NCBI Taxonomy" id="3121275"/>
    <lineage>
        <taxon>Bacteria</taxon>
        <taxon>Pseudomonadati</taxon>
        <taxon>Pseudomonadota</taxon>
        <taxon>Betaproteobacteria</taxon>
        <taxon>Burkholderiales</taxon>
        <taxon>Thiobacteraceae</taxon>
        <taxon>Thiobacter</taxon>
    </lineage>
</organism>
<evidence type="ECO:0000259" key="2">
    <source>
        <dbReference type="Pfam" id="PF13488"/>
    </source>
</evidence>
<accession>A0ABV0EDR8</accession>
<dbReference type="RefSeq" id="WP_347306424.1">
    <property type="nucleotide sequence ID" value="NZ_JBAJEX010000001.1"/>
</dbReference>
<protein>
    <submittedName>
        <fullName evidence="3">Glycine zipper domain-containing protein</fullName>
    </submittedName>
</protein>